<sequence length="400" mass="43924">MASDERETRLLPSELFHQEDHDVSSEDYSNSSSNNNSGGILVSPKGLRSLESNFSFSGSACSSWSEFSSPISSELGSTSESNESEEDDQELFISELTRQMAEYMLQDDDDDDDDNHNNNNNNNQDHESSVFNYVPENPEIPKAIDHTSTAADWSKLKSGSVCYYNSQGFVNKSENPTSDPASAKNLNTGIHPDDDSTDEQFPPVQIYQLKNQPQMRKQGSYGGRRAKATESTQQQLLQHKEQQSMQNKGKAKRYGHTKKPSVPLFPAPPAAGSGMRAIFLGGSERNGSSGTGVFLPSATYSTPEPKRKSGCSTVLIPARVLQALQQHFNTVGALSPSNAASSATANLPWQNEVLARINGLLSQRKEHAEFQTRPAAAEAEAEAETNHLQEDVQLPQEWTY</sequence>
<reference evidence="3" key="2">
    <citation type="submission" date="2025-08" db="UniProtKB">
        <authorList>
            <consortium name="RefSeq"/>
        </authorList>
    </citation>
    <scope>IDENTIFICATION</scope>
    <source>
        <tissue evidence="3">Leaves</tissue>
    </source>
</reference>
<dbReference type="GeneID" id="113710345"/>
<feature type="compositionally biased region" description="Basic residues" evidence="1">
    <location>
        <begin position="249"/>
        <end position="259"/>
    </location>
</feature>
<dbReference type="Proteomes" id="UP001652660">
    <property type="component" value="Chromosome 1e"/>
</dbReference>
<feature type="region of interest" description="Disordered" evidence="1">
    <location>
        <begin position="56"/>
        <end position="132"/>
    </location>
</feature>
<feature type="compositionally biased region" description="Polar residues" evidence="1">
    <location>
        <begin position="208"/>
        <end position="217"/>
    </location>
</feature>
<gene>
    <name evidence="3" type="primary">LOC113710345</name>
</gene>
<feature type="region of interest" description="Disordered" evidence="1">
    <location>
        <begin position="1"/>
        <end position="44"/>
    </location>
</feature>
<keyword evidence="2" id="KW-1185">Reference proteome</keyword>
<feature type="region of interest" description="Disordered" evidence="1">
    <location>
        <begin position="171"/>
        <end position="261"/>
    </location>
</feature>
<evidence type="ECO:0000313" key="2">
    <source>
        <dbReference type="Proteomes" id="UP001652660"/>
    </source>
</evidence>
<dbReference type="PANTHER" id="PTHR33356">
    <property type="entry name" value="TIP41-LIKE PROTEIN"/>
    <property type="match status" value="1"/>
</dbReference>
<feature type="compositionally biased region" description="Acidic residues" evidence="1">
    <location>
        <begin position="105"/>
        <end position="114"/>
    </location>
</feature>
<proteinExistence type="predicted"/>
<reference evidence="2" key="1">
    <citation type="journal article" date="2025" name="Foods">
        <title>Unveiling the Microbial Signatures of Arabica Coffee Cherries: Insights into Ripeness Specific Diversity, Functional Traits, and Implications for Quality and Safety.</title>
        <authorList>
            <consortium name="RefSeq"/>
            <person name="Tenea G.N."/>
            <person name="Cifuentes V."/>
            <person name="Reyes P."/>
            <person name="Cevallos-Vallejos M."/>
        </authorList>
    </citation>
    <scope>NUCLEOTIDE SEQUENCE [LARGE SCALE GENOMIC DNA]</scope>
</reference>
<feature type="compositionally biased region" description="Polar residues" evidence="1">
    <location>
        <begin position="171"/>
        <end position="188"/>
    </location>
</feature>
<name>A0ABM4VAS7_COFAR</name>
<organism evidence="2 3">
    <name type="scientific">Coffea arabica</name>
    <name type="common">Arabian coffee</name>
    <dbReference type="NCBI Taxonomy" id="13443"/>
    <lineage>
        <taxon>Eukaryota</taxon>
        <taxon>Viridiplantae</taxon>
        <taxon>Streptophyta</taxon>
        <taxon>Embryophyta</taxon>
        <taxon>Tracheophyta</taxon>
        <taxon>Spermatophyta</taxon>
        <taxon>Magnoliopsida</taxon>
        <taxon>eudicotyledons</taxon>
        <taxon>Gunneridae</taxon>
        <taxon>Pentapetalae</taxon>
        <taxon>asterids</taxon>
        <taxon>lamiids</taxon>
        <taxon>Gentianales</taxon>
        <taxon>Rubiaceae</taxon>
        <taxon>Ixoroideae</taxon>
        <taxon>Gardenieae complex</taxon>
        <taxon>Bertiereae - Coffeeae clade</taxon>
        <taxon>Coffeeae</taxon>
        <taxon>Coffea</taxon>
    </lineage>
</organism>
<dbReference type="RefSeq" id="XP_071916627.1">
    <property type="nucleotide sequence ID" value="XM_072060526.1"/>
</dbReference>
<evidence type="ECO:0000313" key="3">
    <source>
        <dbReference type="RefSeq" id="XP_071916627.1"/>
    </source>
</evidence>
<dbReference type="PANTHER" id="PTHR33356:SF16">
    <property type="entry name" value="G PATCH DOMAIN PROTEIN"/>
    <property type="match status" value="1"/>
</dbReference>
<protein>
    <submittedName>
        <fullName evidence="3">Uncharacterized protein</fullName>
    </submittedName>
</protein>
<accession>A0ABM4VAS7</accession>
<feature type="compositionally biased region" description="Low complexity" evidence="1">
    <location>
        <begin position="56"/>
        <end position="81"/>
    </location>
</feature>
<evidence type="ECO:0000256" key="1">
    <source>
        <dbReference type="SAM" id="MobiDB-lite"/>
    </source>
</evidence>